<evidence type="ECO:0000313" key="3">
    <source>
        <dbReference type="Proteomes" id="UP001429984"/>
    </source>
</evidence>
<dbReference type="InterPro" id="IPR016181">
    <property type="entry name" value="Acyl_CoA_acyltransferase"/>
</dbReference>
<feature type="domain" description="N-acetyltransferase" evidence="1">
    <location>
        <begin position="16"/>
        <end position="155"/>
    </location>
</feature>
<dbReference type="InterPro" id="IPR000182">
    <property type="entry name" value="GNAT_dom"/>
</dbReference>
<dbReference type="SUPFAM" id="SSF55729">
    <property type="entry name" value="Acyl-CoA N-acyltransferases (Nat)"/>
    <property type="match status" value="1"/>
</dbReference>
<comment type="caution">
    <text evidence="2">The sequence shown here is derived from an EMBL/GenBank/DDBJ whole genome shotgun (WGS) entry which is preliminary data.</text>
</comment>
<reference evidence="2 3" key="1">
    <citation type="submission" date="2020-11" db="EMBL/GenBank/DDBJ databases">
        <title>Draft Genome Sequence and Secondary Metabolite Biosynthetic Potential of the Lysobacter niastensis Type strain DSM 18481.</title>
        <authorList>
            <person name="Turrini P."/>
            <person name="Artuso I."/>
            <person name="Tescari M."/>
            <person name="Lugli G.A."/>
            <person name="Frangipani E."/>
            <person name="Ventura M."/>
            <person name="Visca P."/>
        </authorList>
    </citation>
    <scope>NUCLEOTIDE SEQUENCE [LARGE SCALE GENOMIC DNA]</scope>
    <source>
        <strain evidence="2 3">DSM 18481</strain>
    </source>
</reference>
<evidence type="ECO:0000313" key="2">
    <source>
        <dbReference type="EMBL" id="MBF6023501.1"/>
    </source>
</evidence>
<protein>
    <submittedName>
        <fullName evidence="2">GNAT family N-acetyltransferase</fullName>
    </submittedName>
</protein>
<dbReference type="PANTHER" id="PTHR43610:SF1">
    <property type="entry name" value="N-ACETYLTRANSFERASE DOMAIN-CONTAINING PROTEIN"/>
    <property type="match status" value="1"/>
</dbReference>
<sequence>MSAAFLDPVVLEGRHVRLEPMGAGHATALAAAAADGELWKLWYTSVPKPEAIDEHVALMLKRRELRTFLPFVVTLRDSGEVVGQTTFCNVDHDHRRVEIGYTWYSQRVQRTAVNTECKWLLLRHAFEEWQCIAVEFRTNWFNQQSRAAIARLGAKQDGVLRSHMRMPDGSLRDTVVFSIIQPEWPAVKANLRYRLDQGDNGHG</sequence>
<keyword evidence="3" id="KW-1185">Reference proteome</keyword>
<organism evidence="2 3">
    <name type="scientific">Lysobacter niastensis</name>
    <dbReference type="NCBI Taxonomy" id="380629"/>
    <lineage>
        <taxon>Bacteria</taxon>
        <taxon>Pseudomonadati</taxon>
        <taxon>Pseudomonadota</taxon>
        <taxon>Gammaproteobacteria</taxon>
        <taxon>Lysobacterales</taxon>
        <taxon>Lysobacteraceae</taxon>
        <taxon>Lysobacter</taxon>
    </lineage>
</organism>
<proteinExistence type="predicted"/>
<name>A0ABS0B4F3_9GAMM</name>
<gene>
    <name evidence="2" type="ORF">IU514_05580</name>
</gene>
<dbReference type="Gene3D" id="3.40.630.30">
    <property type="match status" value="1"/>
</dbReference>
<evidence type="ECO:0000259" key="1">
    <source>
        <dbReference type="Pfam" id="PF13302"/>
    </source>
</evidence>
<dbReference type="Proteomes" id="UP001429984">
    <property type="component" value="Unassembled WGS sequence"/>
</dbReference>
<accession>A0ABS0B4F3</accession>
<dbReference type="RefSeq" id="WP_194930113.1">
    <property type="nucleotide sequence ID" value="NZ_JADLZT010000003.1"/>
</dbReference>
<dbReference type="PANTHER" id="PTHR43610">
    <property type="entry name" value="BLL6696 PROTEIN"/>
    <property type="match status" value="1"/>
</dbReference>
<dbReference type="Pfam" id="PF13302">
    <property type="entry name" value="Acetyltransf_3"/>
    <property type="match status" value="1"/>
</dbReference>
<dbReference type="EMBL" id="JADLZT010000003">
    <property type="protein sequence ID" value="MBF6023501.1"/>
    <property type="molecule type" value="Genomic_DNA"/>
</dbReference>